<gene>
    <name evidence="2" type="ORF">OKA104_LOCUS32211</name>
    <name evidence="1" type="ORF">OXD698_LOCUS23610</name>
</gene>
<sequence length="129" mass="14415">MTVCDLVQSSGAGFIITAVDHDLGEANESEEIPTYNFQMQVDQTITFVSQGIVMPRGKPSQPSEPEAGDWLFDDTIFQLLPNEKNPFDNTQVPITLKALRTIVGQTRIRFVGNILGYDQPILLRLLLHK</sequence>
<name>A0A819RJ45_9BILA</name>
<evidence type="ECO:0000313" key="1">
    <source>
        <dbReference type="EMBL" id="CAF3894756.1"/>
    </source>
</evidence>
<comment type="caution">
    <text evidence="2">The sequence shown here is derived from an EMBL/GenBank/DDBJ whole genome shotgun (WGS) entry which is preliminary data.</text>
</comment>
<dbReference type="EMBL" id="CAJOAZ010002102">
    <property type="protein sequence ID" value="CAF3894756.1"/>
    <property type="molecule type" value="Genomic_DNA"/>
</dbReference>
<dbReference type="Proteomes" id="UP000663844">
    <property type="component" value="Unassembled WGS sequence"/>
</dbReference>
<proteinExistence type="predicted"/>
<dbReference type="EMBL" id="CAJOAY010003823">
    <property type="protein sequence ID" value="CAF4041533.1"/>
    <property type="molecule type" value="Genomic_DNA"/>
</dbReference>
<evidence type="ECO:0000313" key="2">
    <source>
        <dbReference type="EMBL" id="CAF4041533.1"/>
    </source>
</evidence>
<organism evidence="2 3">
    <name type="scientific">Adineta steineri</name>
    <dbReference type="NCBI Taxonomy" id="433720"/>
    <lineage>
        <taxon>Eukaryota</taxon>
        <taxon>Metazoa</taxon>
        <taxon>Spiralia</taxon>
        <taxon>Gnathifera</taxon>
        <taxon>Rotifera</taxon>
        <taxon>Eurotatoria</taxon>
        <taxon>Bdelloidea</taxon>
        <taxon>Adinetida</taxon>
        <taxon>Adinetidae</taxon>
        <taxon>Adineta</taxon>
    </lineage>
</organism>
<dbReference type="Proteomes" id="UP000663881">
    <property type="component" value="Unassembled WGS sequence"/>
</dbReference>
<dbReference type="AlphaFoldDB" id="A0A819RJ45"/>
<accession>A0A819RJ45</accession>
<protein>
    <submittedName>
        <fullName evidence="2">Uncharacterized protein</fullName>
    </submittedName>
</protein>
<evidence type="ECO:0000313" key="3">
    <source>
        <dbReference type="Proteomes" id="UP000663881"/>
    </source>
</evidence>
<reference evidence="2" key="1">
    <citation type="submission" date="2021-02" db="EMBL/GenBank/DDBJ databases">
        <authorList>
            <person name="Nowell W R."/>
        </authorList>
    </citation>
    <scope>NUCLEOTIDE SEQUENCE</scope>
</reference>